<dbReference type="AlphaFoldDB" id="A0A915J291"/>
<proteinExistence type="predicted"/>
<evidence type="ECO:0000313" key="2">
    <source>
        <dbReference type="Proteomes" id="UP000887565"/>
    </source>
</evidence>
<evidence type="ECO:0000256" key="1">
    <source>
        <dbReference type="SAM" id="MobiDB-lite"/>
    </source>
</evidence>
<name>A0A915J291_ROMCU</name>
<keyword evidence="2" id="KW-1185">Reference proteome</keyword>
<sequence>MSSSPPRNGESLASKWTLRDGPKPVLCSFRILFQIRIQCSPEIQHPPAGHLVDYSQGRER</sequence>
<reference evidence="3" key="1">
    <citation type="submission" date="2022-11" db="UniProtKB">
        <authorList>
            <consortium name="WormBaseParasite"/>
        </authorList>
    </citation>
    <scope>IDENTIFICATION</scope>
</reference>
<evidence type="ECO:0000313" key="3">
    <source>
        <dbReference type="WBParaSite" id="nRc.2.0.1.t19817-RA"/>
    </source>
</evidence>
<feature type="region of interest" description="Disordered" evidence="1">
    <location>
        <begin position="1"/>
        <end position="21"/>
    </location>
</feature>
<protein>
    <submittedName>
        <fullName evidence="3">Uncharacterized protein</fullName>
    </submittedName>
</protein>
<organism evidence="2 3">
    <name type="scientific">Romanomermis culicivorax</name>
    <name type="common">Nematode worm</name>
    <dbReference type="NCBI Taxonomy" id="13658"/>
    <lineage>
        <taxon>Eukaryota</taxon>
        <taxon>Metazoa</taxon>
        <taxon>Ecdysozoa</taxon>
        <taxon>Nematoda</taxon>
        <taxon>Enoplea</taxon>
        <taxon>Dorylaimia</taxon>
        <taxon>Mermithida</taxon>
        <taxon>Mermithoidea</taxon>
        <taxon>Mermithidae</taxon>
        <taxon>Romanomermis</taxon>
    </lineage>
</organism>
<dbReference type="Proteomes" id="UP000887565">
    <property type="component" value="Unplaced"/>
</dbReference>
<accession>A0A915J291</accession>
<dbReference type="WBParaSite" id="nRc.2.0.1.t19817-RA">
    <property type="protein sequence ID" value="nRc.2.0.1.t19817-RA"/>
    <property type="gene ID" value="nRc.2.0.1.g19817"/>
</dbReference>